<keyword evidence="3" id="KW-0411">Iron-sulfur</keyword>
<dbReference type="SUPFAM" id="SSF54862">
    <property type="entry name" value="4Fe-4S ferredoxins"/>
    <property type="match status" value="1"/>
</dbReference>
<dbReference type="Proteomes" id="UP000607645">
    <property type="component" value="Unassembled WGS sequence"/>
</dbReference>
<dbReference type="GO" id="GO:0046872">
    <property type="term" value="F:metal ion binding"/>
    <property type="evidence" value="ECO:0007669"/>
    <property type="project" value="UniProtKB-KW"/>
</dbReference>
<dbReference type="Gene3D" id="3.30.70.20">
    <property type="match status" value="1"/>
</dbReference>
<accession>A0A8J6MCW1</accession>
<dbReference type="NCBIfam" id="NF038196">
    <property type="entry name" value="ferrodoxin_EFR1"/>
    <property type="match status" value="1"/>
</dbReference>
<protein>
    <recommendedName>
        <fullName evidence="4">4Fe-4S ferredoxin-type domain-containing protein</fullName>
    </recommendedName>
</protein>
<gene>
    <name evidence="5" type="ORF">H8S62_09710</name>
</gene>
<dbReference type="InterPro" id="IPR017896">
    <property type="entry name" value="4Fe4S_Fe-S-bd"/>
</dbReference>
<dbReference type="EMBL" id="JACOPQ010000006">
    <property type="protein sequence ID" value="MBC5737285.1"/>
    <property type="molecule type" value="Genomic_DNA"/>
</dbReference>
<feature type="domain" description="4Fe-4S ferredoxin-type" evidence="4">
    <location>
        <begin position="26"/>
        <end position="54"/>
    </location>
</feature>
<dbReference type="PROSITE" id="PS00198">
    <property type="entry name" value="4FE4S_FER_1"/>
    <property type="match status" value="1"/>
</dbReference>
<keyword evidence="2" id="KW-0408">Iron</keyword>
<keyword evidence="1" id="KW-0479">Metal-binding</keyword>
<organism evidence="5 6">
    <name type="scientific">Lawsonibacter faecis</name>
    <dbReference type="NCBI Taxonomy" id="2763052"/>
    <lineage>
        <taxon>Bacteria</taxon>
        <taxon>Bacillati</taxon>
        <taxon>Bacillota</taxon>
        <taxon>Clostridia</taxon>
        <taxon>Eubacteriales</taxon>
        <taxon>Oscillospiraceae</taxon>
        <taxon>Lawsonibacter</taxon>
    </lineage>
</organism>
<sequence length="95" mass="10819">MPVTLKDRLQSGPVNPLFYALYVRDKGFTVSEECVSCEKCTRRCPLNNIEYADGRPVWKGNCTHCMAYIAGCPTEAIEYKSNSRGRHRHYIGTDE</sequence>
<proteinExistence type="predicted"/>
<keyword evidence="6" id="KW-1185">Reference proteome</keyword>
<reference evidence="5" key="1">
    <citation type="submission" date="2020-08" db="EMBL/GenBank/DDBJ databases">
        <title>Genome public.</title>
        <authorList>
            <person name="Liu C."/>
            <person name="Sun Q."/>
        </authorList>
    </citation>
    <scope>NUCLEOTIDE SEQUENCE</scope>
    <source>
        <strain evidence="5">NSJ-52</strain>
    </source>
</reference>
<comment type="caution">
    <text evidence="5">The sequence shown here is derived from an EMBL/GenBank/DDBJ whole genome shotgun (WGS) entry which is preliminary data.</text>
</comment>
<evidence type="ECO:0000256" key="3">
    <source>
        <dbReference type="ARBA" id="ARBA00023014"/>
    </source>
</evidence>
<evidence type="ECO:0000313" key="6">
    <source>
        <dbReference type="Proteomes" id="UP000607645"/>
    </source>
</evidence>
<dbReference type="AlphaFoldDB" id="A0A8J6MCW1"/>
<evidence type="ECO:0000313" key="5">
    <source>
        <dbReference type="EMBL" id="MBC5737285.1"/>
    </source>
</evidence>
<evidence type="ECO:0000256" key="2">
    <source>
        <dbReference type="ARBA" id="ARBA00023004"/>
    </source>
</evidence>
<name>A0A8J6MCW1_9FIRM</name>
<dbReference type="PROSITE" id="PS51379">
    <property type="entry name" value="4FE4S_FER_2"/>
    <property type="match status" value="1"/>
</dbReference>
<evidence type="ECO:0000256" key="1">
    <source>
        <dbReference type="ARBA" id="ARBA00022723"/>
    </source>
</evidence>
<dbReference type="GO" id="GO:0051536">
    <property type="term" value="F:iron-sulfur cluster binding"/>
    <property type="evidence" value="ECO:0007669"/>
    <property type="project" value="UniProtKB-KW"/>
</dbReference>
<evidence type="ECO:0000259" key="4">
    <source>
        <dbReference type="PROSITE" id="PS51379"/>
    </source>
</evidence>
<dbReference type="InterPro" id="IPR017900">
    <property type="entry name" value="4Fe4S_Fe_S_CS"/>
</dbReference>
<dbReference type="InterPro" id="IPR047964">
    <property type="entry name" value="EFR1-like"/>
</dbReference>